<reference evidence="1 2" key="2">
    <citation type="journal article" date="2022" name="Mol. Ecol. Resour.">
        <title>The genomes of chicory, endive, great burdock and yacon provide insights into Asteraceae paleo-polyploidization history and plant inulin production.</title>
        <authorList>
            <person name="Fan W."/>
            <person name="Wang S."/>
            <person name="Wang H."/>
            <person name="Wang A."/>
            <person name="Jiang F."/>
            <person name="Liu H."/>
            <person name="Zhao H."/>
            <person name="Xu D."/>
            <person name="Zhang Y."/>
        </authorList>
    </citation>
    <scope>NUCLEOTIDE SEQUENCE [LARGE SCALE GENOMIC DNA]</scope>
    <source>
        <strain evidence="2">cv. Punajuju</strain>
        <tissue evidence="1">Leaves</tissue>
    </source>
</reference>
<organism evidence="1 2">
    <name type="scientific">Cichorium intybus</name>
    <name type="common">Chicory</name>
    <dbReference type="NCBI Taxonomy" id="13427"/>
    <lineage>
        <taxon>Eukaryota</taxon>
        <taxon>Viridiplantae</taxon>
        <taxon>Streptophyta</taxon>
        <taxon>Embryophyta</taxon>
        <taxon>Tracheophyta</taxon>
        <taxon>Spermatophyta</taxon>
        <taxon>Magnoliopsida</taxon>
        <taxon>eudicotyledons</taxon>
        <taxon>Gunneridae</taxon>
        <taxon>Pentapetalae</taxon>
        <taxon>asterids</taxon>
        <taxon>campanulids</taxon>
        <taxon>Asterales</taxon>
        <taxon>Asteraceae</taxon>
        <taxon>Cichorioideae</taxon>
        <taxon>Cichorieae</taxon>
        <taxon>Cichoriinae</taxon>
        <taxon>Cichorium</taxon>
    </lineage>
</organism>
<name>A0ACB8ZRT6_CICIN</name>
<proteinExistence type="predicted"/>
<protein>
    <submittedName>
        <fullName evidence="1">Uncharacterized protein</fullName>
    </submittedName>
</protein>
<evidence type="ECO:0000313" key="1">
    <source>
        <dbReference type="EMBL" id="KAI3700348.1"/>
    </source>
</evidence>
<dbReference type="EMBL" id="CM042016">
    <property type="protein sequence ID" value="KAI3700348.1"/>
    <property type="molecule type" value="Genomic_DNA"/>
</dbReference>
<keyword evidence="2" id="KW-1185">Reference proteome</keyword>
<gene>
    <name evidence="1" type="ORF">L2E82_44974</name>
</gene>
<comment type="caution">
    <text evidence="1">The sequence shown here is derived from an EMBL/GenBank/DDBJ whole genome shotgun (WGS) entry which is preliminary data.</text>
</comment>
<sequence length="465" mass="52080">MSQKIGIAFDYYLSKLKWPPTSTWFSWVPTDQPGLGFQSNMSKSDSKSPTSIESSTQSEEVEERKPNPSLILLRSDDDSYDDLSKKTVEKSILRACSDVNSNANPSFSSDSEVIIADVKKKKTKKTKEIMGAQSNVEDTEGFLEIDPVENSDNVVLRKLLRGPRYFDPPDKNYGNCYNCGDTGHTVASCTTAKRKKPCFVCGNLDHNAKKCKQGRICFMCKKFGHRAKNCPEKGVQKAKLCLKCGDFGHEMFTCNNVYSPNDLKEVRCYICKCFGHLCCVDYGKSQSEVSCYRCGQLGHSGLECVKSHAHLETSNTISRSPCYKCGVEGHKARKCPTSIKKRKRKTKFSHNLQENRDHIGVRSAPHGVGEGQKRNTAQNGHASSYQPTHRGGWVNEDHHVNNWGSPSTPPTYQSNNNFHGNYGANSYGFGYNFPYEASGSNNHGFSRSRFGDSGNYGRREYNWDN</sequence>
<reference evidence="2" key="1">
    <citation type="journal article" date="2022" name="Mol. Ecol. Resour.">
        <title>The genomes of chicory, endive, great burdock and yacon provide insights into Asteraceae palaeo-polyploidization history and plant inulin production.</title>
        <authorList>
            <person name="Fan W."/>
            <person name="Wang S."/>
            <person name="Wang H."/>
            <person name="Wang A."/>
            <person name="Jiang F."/>
            <person name="Liu H."/>
            <person name="Zhao H."/>
            <person name="Xu D."/>
            <person name="Zhang Y."/>
        </authorList>
    </citation>
    <scope>NUCLEOTIDE SEQUENCE [LARGE SCALE GENOMIC DNA]</scope>
    <source>
        <strain evidence="2">cv. Punajuju</strain>
    </source>
</reference>
<evidence type="ECO:0000313" key="2">
    <source>
        <dbReference type="Proteomes" id="UP001055811"/>
    </source>
</evidence>
<dbReference type="Proteomes" id="UP001055811">
    <property type="component" value="Linkage Group LG08"/>
</dbReference>
<accession>A0ACB8ZRT6</accession>